<accession>A0ABS1DRA1</accession>
<dbReference type="PANTHER" id="PTHR36154:SF1">
    <property type="entry name" value="DNA-BINDING TRANSCRIPTIONAL ACTIVATOR ALPA"/>
    <property type="match status" value="1"/>
</dbReference>
<reference evidence="1" key="2">
    <citation type="journal article" date="2020" name="Microorganisms">
        <title>Osmotic Adaptation and Compatible Solute Biosynthesis of Phototrophic Bacteria as Revealed from Genome Analyses.</title>
        <authorList>
            <person name="Imhoff J.F."/>
            <person name="Rahn T."/>
            <person name="Kunzel S."/>
            <person name="Keller A."/>
            <person name="Neulinger S.C."/>
        </authorList>
    </citation>
    <scope>NUCLEOTIDE SEQUENCE</scope>
    <source>
        <strain evidence="1">IM 151</strain>
    </source>
</reference>
<dbReference type="Pfam" id="PF05930">
    <property type="entry name" value="Phage_AlpA"/>
    <property type="match status" value="1"/>
</dbReference>
<dbReference type="Proteomes" id="UP001041814">
    <property type="component" value="Unassembled WGS sequence"/>
</dbReference>
<sequence length="75" mass="8770">MPYSFNARSLRPSAEPDGFMRLQSVMRLTGLGRSTIYRMINRQTFPKPVQLSERSIGWRRVEVEEWSRGRPAATR</sequence>
<evidence type="ECO:0000313" key="1">
    <source>
        <dbReference type="EMBL" id="MBK1712139.1"/>
    </source>
</evidence>
<proteinExistence type="predicted"/>
<dbReference type="Gene3D" id="1.10.238.160">
    <property type="match status" value="1"/>
</dbReference>
<organism evidence="1 2">
    <name type="scientific">Rubrivivax gelatinosus</name>
    <name type="common">Rhodocyclus gelatinosus</name>
    <name type="synonym">Rhodopseudomonas gelatinosa</name>
    <dbReference type="NCBI Taxonomy" id="28068"/>
    <lineage>
        <taxon>Bacteria</taxon>
        <taxon>Pseudomonadati</taxon>
        <taxon>Pseudomonadota</taxon>
        <taxon>Betaproteobacteria</taxon>
        <taxon>Burkholderiales</taxon>
        <taxon>Sphaerotilaceae</taxon>
        <taxon>Rubrivivax</taxon>
    </lineage>
</organism>
<evidence type="ECO:0000313" key="2">
    <source>
        <dbReference type="Proteomes" id="UP001041814"/>
    </source>
</evidence>
<name>A0ABS1DRA1_RUBGE</name>
<dbReference type="InterPro" id="IPR010260">
    <property type="entry name" value="AlpA"/>
</dbReference>
<keyword evidence="2" id="KW-1185">Reference proteome</keyword>
<protein>
    <recommendedName>
        <fullName evidence="3">AlpA family transcriptional regulator</fullName>
    </recommendedName>
</protein>
<comment type="caution">
    <text evidence="1">The sequence shown here is derived from an EMBL/GenBank/DDBJ whole genome shotgun (WGS) entry which is preliminary data.</text>
</comment>
<evidence type="ECO:0008006" key="3">
    <source>
        <dbReference type="Google" id="ProtNLM"/>
    </source>
</evidence>
<dbReference type="EMBL" id="NRRU01000013">
    <property type="protein sequence ID" value="MBK1712139.1"/>
    <property type="molecule type" value="Genomic_DNA"/>
</dbReference>
<dbReference type="PANTHER" id="PTHR36154">
    <property type="entry name" value="DNA-BINDING TRANSCRIPTIONAL ACTIVATOR ALPA"/>
    <property type="match status" value="1"/>
</dbReference>
<dbReference type="InterPro" id="IPR052931">
    <property type="entry name" value="Prophage_regulatory_activator"/>
</dbReference>
<gene>
    <name evidence="1" type="ORF">CKO43_05020</name>
</gene>
<reference evidence="1" key="1">
    <citation type="submission" date="2017-08" db="EMBL/GenBank/DDBJ databases">
        <authorList>
            <person name="Imhoff J.F."/>
            <person name="Rahn T."/>
            <person name="Kuenzel S."/>
            <person name="Neulinger S.C."/>
        </authorList>
    </citation>
    <scope>NUCLEOTIDE SEQUENCE</scope>
    <source>
        <strain evidence="1">IM 151</strain>
    </source>
</reference>